<dbReference type="InterPro" id="IPR028994">
    <property type="entry name" value="Integrin_alpha_N"/>
</dbReference>
<evidence type="ECO:0000313" key="3">
    <source>
        <dbReference type="EMBL" id="WTZ10643.1"/>
    </source>
</evidence>
<evidence type="ECO:0000256" key="1">
    <source>
        <dbReference type="ARBA" id="ARBA00022729"/>
    </source>
</evidence>
<dbReference type="AlphaFoldDB" id="A0AAU3I0E2"/>
<keyword evidence="1" id="KW-0732">Signal</keyword>
<dbReference type="EMBL" id="CP109546">
    <property type="protein sequence ID" value="WTZ10643.1"/>
    <property type="molecule type" value="Genomic_DNA"/>
</dbReference>
<dbReference type="InterPro" id="IPR013517">
    <property type="entry name" value="FG-GAP"/>
</dbReference>
<name>A0AAU3I0E2_9ACTN</name>
<feature type="compositionally biased region" description="Low complexity" evidence="2">
    <location>
        <begin position="415"/>
        <end position="430"/>
    </location>
</feature>
<dbReference type="PANTHER" id="PTHR44103:SF1">
    <property type="entry name" value="PROPROTEIN CONVERTASE P"/>
    <property type="match status" value="1"/>
</dbReference>
<dbReference type="SUPFAM" id="SSF69318">
    <property type="entry name" value="Integrin alpha N-terminal domain"/>
    <property type="match status" value="1"/>
</dbReference>
<gene>
    <name evidence="3" type="ORF">OG699_23275</name>
</gene>
<evidence type="ECO:0000256" key="2">
    <source>
        <dbReference type="SAM" id="MobiDB-lite"/>
    </source>
</evidence>
<proteinExistence type="predicted"/>
<accession>A0AAU3I0E2</accession>
<protein>
    <submittedName>
        <fullName evidence="3">VCBS repeat-containing protein</fullName>
    </submittedName>
</protein>
<organism evidence="3">
    <name type="scientific">Streptomyces sp. NBC_01393</name>
    <dbReference type="NCBI Taxonomy" id="2903851"/>
    <lineage>
        <taxon>Bacteria</taxon>
        <taxon>Bacillati</taxon>
        <taxon>Actinomycetota</taxon>
        <taxon>Actinomycetes</taxon>
        <taxon>Kitasatosporales</taxon>
        <taxon>Streptomycetaceae</taxon>
        <taxon>Streptomyces</taxon>
    </lineage>
</organism>
<feature type="region of interest" description="Disordered" evidence="2">
    <location>
        <begin position="407"/>
        <end position="448"/>
    </location>
</feature>
<reference evidence="3" key="1">
    <citation type="submission" date="2022-10" db="EMBL/GenBank/DDBJ databases">
        <title>The complete genomes of actinobacterial strains from the NBC collection.</title>
        <authorList>
            <person name="Joergensen T.S."/>
            <person name="Alvarez Arevalo M."/>
            <person name="Sterndorff E.B."/>
            <person name="Faurdal D."/>
            <person name="Vuksanovic O."/>
            <person name="Mourched A.-S."/>
            <person name="Charusanti P."/>
            <person name="Shaw S."/>
            <person name="Blin K."/>
            <person name="Weber T."/>
        </authorList>
    </citation>
    <scope>NUCLEOTIDE SEQUENCE</scope>
    <source>
        <strain evidence="3">NBC_01393</strain>
    </source>
</reference>
<dbReference type="Pfam" id="PF13517">
    <property type="entry name" value="FG-GAP_3"/>
    <property type="match status" value="1"/>
</dbReference>
<sequence>MGRHALRRGGPAVLVSTLAVALAAGTITLFSGSPDGAGSAQAAPAVGAAGTTEILLDDPSNETPRSDRLLTAGATGFLHRQAGVAGLLWTDYEDDTTVTVQGPSGIYKPTTTTCWDLQARCASGMYGQAVDTVALPHASYGDPVSLWKPGGGALRTVDLSQSADYVGTYGDTLVTIEWNGVVDGEELDGYRLHLVDLVDGKQRDRVVTGYPAEGSWNVSSSRTGDENGFLLAYAVYDANGDVASYTVSYLDFGTGQFTPVFTGLDASPELVLTDDRVGWYTEAAGLHLKPRADLSSEESVPVAGEETADSPAPVPVVVGDWLVLAVSGGAVTAESLTDGTTKTLLTRSYGTPLATPDGDALVTGGTGAADWWIQRVSLSADGTPRLEKVHKVVPYENAKTGLALSRGSLRVAEDSPSSTSDTTTVRTLSTNGSTELTAPAPKSGDSVRPVCPYPNTTCSAMWGNSGTAPEDVYLGTFYDGDEGGSGLENADRLVAIGDEWSNATLAFGTTGGSIVDVSDDYAVYNSGGSTPMQYVGEFGYGQQLKRSVRAAALNGSTLWSASTAGKLTSYSLTEDKTLATVTVPDLGCVPSELQAAGRWVYWSCQEASAGVYDTSAGTSVAVQPGDVLLGDGFTVRHDHATGRLVLTQASTGATRVIASDVPGTGPATDRRYRWTVDEYTGLVAWTDSFQQTHVATTGITPSAATVFRSEAGSYVEPGASTAWTGDWQLSRPVTSWSLAFTSKQSGATGRATRTITGGAVSARMSANWNGKTASGVHFPNGEFTWTLKATGLGTPSSVTLTSGEGFLTRGAAVRHDFGSIDGPDGRGDLLTLNSSGGLTVQQGTGKGTFNNKTTGTGWSTSVKIVPFGDANGDRCNDVLVRLSSGALRLYKPGCYATVKPTTSYTTLATSGWTQYDILTSPGDVSGDGRADLIARVASTGTVYLYKGTSTGTLSARVKLYDNWKSYKKIVGAGDLDGDGIGDLLAQDTSNTLYRYNGKGDGTFAARVKVFADWGGSYNAVIGVGDITDDGRADLVSRDTSGNLYRNSGDGRGSFGSRTKIATGWGGYRSIS</sequence>
<dbReference type="PANTHER" id="PTHR44103">
    <property type="entry name" value="PROPROTEIN CONVERTASE P"/>
    <property type="match status" value="1"/>
</dbReference>